<dbReference type="Proteomes" id="UP000253529">
    <property type="component" value="Unassembled WGS sequence"/>
</dbReference>
<dbReference type="OrthoDB" id="4601794at2"/>
<evidence type="ECO:0000259" key="4">
    <source>
        <dbReference type="PROSITE" id="PS01124"/>
    </source>
</evidence>
<evidence type="ECO:0000256" key="2">
    <source>
        <dbReference type="ARBA" id="ARBA00023125"/>
    </source>
</evidence>
<reference evidence="6 7" key="1">
    <citation type="submission" date="2018-06" db="EMBL/GenBank/DDBJ databases">
        <title>Genomic Encyclopedia of Type Strains, Phase IV (KMG-IV): sequencing the most valuable type-strain genomes for metagenomic binning, comparative biology and taxonomic classification.</title>
        <authorList>
            <person name="Goeker M."/>
        </authorList>
    </citation>
    <scope>NUCLEOTIDE SEQUENCE [LARGE SCALE GENOMIC DNA]</scope>
    <source>
        <strain evidence="6 7">DSM 24875</strain>
    </source>
</reference>
<dbReference type="SMART" id="SM00342">
    <property type="entry name" value="HTH_ARAC"/>
    <property type="match status" value="1"/>
</dbReference>
<name>A0A366FL26_9HYPH</name>
<dbReference type="SMART" id="SM00530">
    <property type="entry name" value="HTH_XRE"/>
    <property type="match status" value="1"/>
</dbReference>
<dbReference type="Pfam" id="PF01381">
    <property type="entry name" value="HTH_3"/>
    <property type="match status" value="1"/>
</dbReference>
<dbReference type="InterPro" id="IPR010982">
    <property type="entry name" value="Lambda_DNA-bd_dom_sf"/>
</dbReference>
<dbReference type="SUPFAM" id="SSF46689">
    <property type="entry name" value="Homeodomain-like"/>
    <property type="match status" value="1"/>
</dbReference>
<keyword evidence="3" id="KW-0804">Transcription</keyword>
<dbReference type="PROSITE" id="PS01124">
    <property type="entry name" value="HTH_ARAC_FAMILY_2"/>
    <property type="match status" value="1"/>
</dbReference>
<dbReference type="InterPro" id="IPR018060">
    <property type="entry name" value="HTH_AraC"/>
</dbReference>
<dbReference type="InterPro" id="IPR035965">
    <property type="entry name" value="PAS-like_dom_sf"/>
</dbReference>
<dbReference type="CDD" id="cd00093">
    <property type="entry name" value="HTH_XRE"/>
    <property type="match status" value="1"/>
</dbReference>
<dbReference type="Pfam" id="PF12833">
    <property type="entry name" value="HTH_18"/>
    <property type="match status" value="1"/>
</dbReference>
<gene>
    <name evidence="6" type="ORF">DFR50_109173</name>
</gene>
<dbReference type="CDD" id="cd00130">
    <property type="entry name" value="PAS"/>
    <property type="match status" value="1"/>
</dbReference>
<comment type="caution">
    <text evidence="6">The sequence shown here is derived from an EMBL/GenBank/DDBJ whole genome shotgun (WGS) entry which is preliminary data.</text>
</comment>
<dbReference type="PANTHER" id="PTHR46796">
    <property type="entry name" value="HTH-TYPE TRANSCRIPTIONAL ACTIVATOR RHAS-RELATED"/>
    <property type="match status" value="1"/>
</dbReference>
<feature type="domain" description="HTH araC/xylS-type" evidence="4">
    <location>
        <begin position="444"/>
        <end position="545"/>
    </location>
</feature>
<evidence type="ECO:0000256" key="1">
    <source>
        <dbReference type="ARBA" id="ARBA00023015"/>
    </source>
</evidence>
<dbReference type="InterPro" id="IPR009057">
    <property type="entry name" value="Homeodomain-like_sf"/>
</dbReference>
<dbReference type="PROSITE" id="PS50943">
    <property type="entry name" value="HTH_CROC1"/>
    <property type="match status" value="1"/>
</dbReference>
<keyword evidence="1" id="KW-0805">Transcription regulation</keyword>
<dbReference type="SUPFAM" id="SSF55785">
    <property type="entry name" value="PYP-like sensor domain (PAS domain)"/>
    <property type="match status" value="1"/>
</dbReference>
<accession>A0A366FL26</accession>
<dbReference type="Gene3D" id="3.30.450.20">
    <property type="entry name" value="PAS domain"/>
    <property type="match status" value="1"/>
</dbReference>
<dbReference type="EMBL" id="QNRK01000009">
    <property type="protein sequence ID" value="RBP14419.1"/>
    <property type="molecule type" value="Genomic_DNA"/>
</dbReference>
<evidence type="ECO:0000313" key="6">
    <source>
        <dbReference type="EMBL" id="RBP14419.1"/>
    </source>
</evidence>
<evidence type="ECO:0000259" key="5">
    <source>
        <dbReference type="PROSITE" id="PS50943"/>
    </source>
</evidence>
<feature type="domain" description="HTH cro/C1-type" evidence="5">
    <location>
        <begin position="146"/>
        <end position="199"/>
    </location>
</feature>
<dbReference type="RefSeq" id="WP_113889094.1">
    <property type="nucleotide sequence ID" value="NZ_QNRK01000009.1"/>
</dbReference>
<organism evidence="6 7">
    <name type="scientific">Roseiarcus fermentans</name>
    <dbReference type="NCBI Taxonomy" id="1473586"/>
    <lineage>
        <taxon>Bacteria</taxon>
        <taxon>Pseudomonadati</taxon>
        <taxon>Pseudomonadota</taxon>
        <taxon>Alphaproteobacteria</taxon>
        <taxon>Hyphomicrobiales</taxon>
        <taxon>Roseiarcaceae</taxon>
        <taxon>Roseiarcus</taxon>
    </lineage>
</organism>
<dbReference type="Gene3D" id="1.10.10.60">
    <property type="entry name" value="Homeodomain-like"/>
    <property type="match status" value="1"/>
</dbReference>
<protein>
    <submittedName>
        <fullName evidence="6">PAS domain S-box-containing protein</fullName>
    </submittedName>
</protein>
<keyword evidence="7" id="KW-1185">Reference proteome</keyword>
<dbReference type="AlphaFoldDB" id="A0A366FL26"/>
<proteinExistence type="predicted"/>
<dbReference type="InterPro" id="IPR001387">
    <property type="entry name" value="Cro/C1-type_HTH"/>
</dbReference>
<dbReference type="Gene3D" id="1.10.260.40">
    <property type="entry name" value="lambda repressor-like DNA-binding domains"/>
    <property type="match status" value="1"/>
</dbReference>
<dbReference type="PANTHER" id="PTHR46796:SF6">
    <property type="entry name" value="ARAC SUBFAMILY"/>
    <property type="match status" value="1"/>
</dbReference>
<dbReference type="InterPro" id="IPR050204">
    <property type="entry name" value="AraC_XylS_family_regulators"/>
</dbReference>
<dbReference type="InterPro" id="IPR000014">
    <property type="entry name" value="PAS"/>
</dbReference>
<dbReference type="GO" id="GO:0003700">
    <property type="term" value="F:DNA-binding transcription factor activity"/>
    <property type="evidence" value="ECO:0007669"/>
    <property type="project" value="InterPro"/>
</dbReference>
<dbReference type="GO" id="GO:0043565">
    <property type="term" value="F:sequence-specific DNA binding"/>
    <property type="evidence" value="ECO:0007669"/>
    <property type="project" value="InterPro"/>
</dbReference>
<evidence type="ECO:0000256" key="3">
    <source>
        <dbReference type="ARBA" id="ARBA00023163"/>
    </source>
</evidence>
<dbReference type="InterPro" id="IPR013656">
    <property type="entry name" value="PAS_4"/>
</dbReference>
<keyword evidence="2" id="KW-0238">DNA-binding</keyword>
<dbReference type="NCBIfam" id="TIGR00229">
    <property type="entry name" value="sensory_box"/>
    <property type="match status" value="1"/>
</dbReference>
<evidence type="ECO:0000313" key="7">
    <source>
        <dbReference type="Proteomes" id="UP000253529"/>
    </source>
</evidence>
<dbReference type="Pfam" id="PF08448">
    <property type="entry name" value="PAS_4"/>
    <property type="match status" value="1"/>
</dbReference>
<dbReference type="SUPFAM" id="SSF47413">
    <property type="entry name" value="lambda repressor-like DNA-binding domains"/>
    <property type="match status" value="1"/>
</dbReference>
<sequence>MTDKWDGVDRVVARVPQAMAMFDRDMRYLAASPKWLSDYGLKPPIVGQRHYDLCPDIGERWKAVHRRCLAGATESSAGERFERADGGAQWVKWEVRPWRDVSGAIGGVIIATEIVAAEAPSGTASEAREAEAGLSRSAMSDVGARIRGVRLHMDRSQQSFATFLGVAPETVARWESGQRLDRQALNLVADMTDTRIEWLIAGLAPARVAAIGAAVLADPGPGRAGLALALDERIRPQPVTGDRNAARAIAPTWKVRIGEPAGAAASAKASPAHSTSFFLHLPGATLWRGPRAARYRLLANRPPGGRPEIALSVVLRGRRRCEQLGRACEGGEGSGMFASSAEGGSAAYDPDGLYLTVFLPIEALSDRVPQLAQRLVTPVAPDAPELTLLVDYADALFQSEIGLDRDLAPTVADHFADLCALLLGAKGEERALARSRGLRAAQRAAIVQAIEADAATPGFSAQAVAERLGVAESEVHALMRDVGDWFWDRVNLRRVEIAKDRLAEPRFARMSVAEIALACGATDFEHFCRLFEWKYGVSPSAFRRTSKDAAT</sequence>